<dbReference type="EMBL" id="CAJPDR010000287">
    <property type="protein sequence ID" value="CAF9930515.1"/>
    <property type="molecule type" value="Genomic_DNA"/>
</dbReference>
<dbReference type="Proteomes" id="UP000664203">
    <property type="component" value="Unassembled WGS sequence"/>
</dbReference>
<feature type="region of interest" description="Disordered" evidence="1">
    <location>
        <begin position="231"/>
        <end position="270"/>
    </location>
</feature>
<organism evidence="2 3">
    <name type="scientific">Alectoria fallacina</name>
    <dbReference type="NCBI Taxonomy" id="1903189"/>
    <lineage>
        <taxon>Eukaryota</taxon>
        <taxon>Fungi</taxon>
        <taxon>Dikarya</taxon>
        <taxon>Ascomycota</taxon>
        <taxon>Pezizomycotina</taxon>
        <taxon>Lecanoromycetes</taxon>
        <taxon>OSLEUM clade</taxon>
        <taxon>Lecanoromycetidae</taxon>
        <taxon>Lecanorales</taxon>
        <taxon>Lecanorineae</taxon>
        <taxon>Parmeliaceae</taxon>
        <taxon>Alectoria</taxon>
    </lineage>
</organism>
<evidence type="ECO:0000313" key="3">
    <source>
        <dbReference type="Proteomes" id="UP000664203"/>
    </source>
</evidence>
<feature type="region of interest" description="Disordered" evidence="1">
    <location>
        <begin position="305"/>
        <end position="335"/>
    </location>
</feature>
<proteinExistence type="predicted"/>
<keyword evidence="3" id="KW-1185">Reference proteome</keyword>
<evidence type="ECO:0000256" key="1">
    <source>
        <dbReference type="SAM" id="MobiDB-lite"/>
    </source>
</evidence>
<gene>
    <name evidence="2" type="ORF">ALECFALPRED_004624</name>
</gene>
<accession>A0A8H3IW18</accession>
<name>A0A8H3IW18_9LECA</name>
<dbReference type="AlphaFoldDB" id="A0A8H3IW18"/>
<sequence>MAQTLDRLTAARYGVGAVIDLSPEAQVVVDLNNAAMYRGKGKFFYLPEPTQAAPAVNSNGLHIRSTVPNLIYLPHQWSQNEKRSHLQLSTGGRFVSVQAQLPHLSQEEVVPINLVMHPRGKHTRYNFSWPLQTLATVVILSSAERMQIASMAEWANAASTSTDGNIYTIQFYTRGQTPHKYYETADAIGKKLEFGGILAELETKVPLFHGLEEDDGTISWATIKTTLALEAGGSTVGGPSTRPTPPSTPGPESKRQTLPMRSIPPPASIGESTCQIQAHTVPRPDDRLKPLISPSAVFIQSQCAAGRGSDEHYDSKVNTSPTKKRRVTSIIELED</sequence>
<protein>
    <submittedName>
        <fullName evidence="2">Uncharacterized protein</fullName>
    </submittedName>
</protein>
<reference evidence="2" key="1">
    <citation type="submission" date="2021-03" db="EMBL/GenBank/DDBJ databases">
        <authorList>
            <person name="Tagirdzhanova G."/>
        </authorList>
    </citation>
    <scope>NUCLEOTIDE SEQUENCE</scope>
</reference>
<comment type="caution">
    <text evidence="2">The sequence shown here is derived from an EMBL/GenBank/DDBJ whole genome shotgun (WGS) entry which is preliminary data.</text>
</comment>
<evidence type="ECO:0000313" key="2">
    <source>
        <dbReference type="EMBL" id="CAF9930515.1"/>
    </source>
</evidence>
<dbReference type="OrthoDB" id="10292372at2759"/>